<proteinExistence type="predicted"/>
<feature type="domain" description="DUF6589" evidence="1">
    <location>
        <begin position="356"/>
        <end position="683"/>
    </location>
</feature>
<protein>
    <recommendedName>
        <fullName evidence="1">DUF6589 domain-containing protein</fullName>
    </recommendedName>
</protein>
<dbReference type="OrthoDB" id="4743193at2759"/>
<organism evidence="2 3">
    <name type="scientific">Hermanssonia centrifuga</name>
    <dbReference type="NCBI Taxonomy" id="98765"/>
    <lineage>
        <taxon>Eukaryota</taxon>
        <taxon>Fungi</taxon>
        <taxon>Dikarya</taxon>
        <taxon>Basidiomycota</taxon>
        <taxon>Agaricomycotina</taxon>
        <taxon>Agaricomycetes</taxon>
        <taxon>Polyporales</taxon>
        <taxon>Meruliaceae</taxon>
        <taxon>Hermanssonia</taxon>
    </lineage>
</organism>
<dbReference type="InterPro" id="IPR046496">
    <property type="entry name" value="DUF6589"/>
</dbReference>
<evidence type="ECO:0000313" key="3">
    <source>
        <dbReference type="Proteomes" id="UP000186601"/>
    </source>
</evidence>
<dbReference type="EMBL" id="MLYV02000546">
    <property type="protein sequence ID" value="PSR83996.1"/>
    <property type="molecule type" value="Genomic_DNA"/>
</dbReference>
<reference evidence="2 3" key="1">
    <citation type="submission" date="2018-02" db="EMBL/GenBank/DDBJ databases">
        <title>Genome sequence of the basidiomycete white-rot fungus Phlebia centrifuga.</title>
        <authorList>
            <person name="Granchi Z."/>
            <person name="Peng M."/>
            <person name="de Vries R.P."/>
            <person name="Hilden K."/>
            <person name="Makela M.R."/>
            <person name="Grigoriev I."/>
            <person name="Riley R."/>
        </authorList>
    </citation>
    <scope>NUCLEOTIDE SEQUENCE [LARGE SCALE GENOMIC DNA]</scope>
    <source>
        <strain evidence="2 3">FBCC195</strain>
    </source>
</reference>
<evidence type="ECO:0000313" key="2">
    <source>
        <dbReference type="EMBL" id="PSR83996.1"/>
    </source>
</evidence>
<keyword evidence="3" id="KW-1185">Reference proteome</keyword>
<dbReference type="STRING" id="98765.A0A2R6P237"/>
<sequence>MSLLDGIQQVLIQHKSSLSSVVISVLSDPSNSAWMAHDLLNSIDQILSAFGQHSAARSWISKIEQQGFTKELKVLTKKEHGWHFSARQASAEQIEEFHLEEMADRMQRLAPRLWSLLTALFTPSEYRKRAHNDEVLEDEEEDQYWAELDGLEDENLAVPSRDGYTERGQRADASRVERRRKMIYMVRKVVVLSVMMLTVNQKCNALASVIGIFCHANNTPEKVVEVLQRLGVSISIDAVQDAIISLSHQSHRAIRALGQTLTAAYAYDNFDIDLKTSIPTIEKSMEPSLKHLTSGLLFPLPEGTTKDDLKCSQLLWERSRLNDELPDSRPGLAPLPDWKNLFRIHPQYHLPDENGMTCRQRWIAWKFLHDIVNHGPEYFRQFQAELQDPEAIEQVPLTKTRVIPARAMDICNSTVSGNLGAIANLIMQGGIGVPDETNETNLQSLEEFVVLFHGDLGSGERITHGQIRRAIEGAPLERYQFVVYVFGLFHLKMASADALWRIFIRLSAARLDSTSVMQHIALLRSRQTGKFISNPGFRPMHQAITHDGRCRRLNCWAVEATNRNPAHTDLDQFAASKPSFTILLELANHLALHYVASQHHLEKLRSMPDNLRDEQYANGLVINQYYLLYEELSYAMNVGDIGRVEACFAPWTLIFKATGKHKYAAELIKHVTNVHFSYPEGLK</sequence>
<accession>A0A2R6P237</accession>
<evidence type="ECO:0000259" key="1">
    <source>
        <dbReference type="Pfam" id="PF20231"/>
    </source>
</evidence>
<dbReference type="Pfam" id="PF20231">
    <property type="entry name" value="DUF6589"/>
    <property type="match status" value="1"/>
</dbReference>
<dbReference type="Proteomes" id="UP000186601">
    <property type="component" value="Unassembled WGS sequence"/>
</dbReference>
<comment type="caution">
    <text evidence="2">The sequence shown here is derived from an EMBL/GenBank/DDBJ whole genome shotgun (WGS) entry which is preliminary data.</text>
</comment>
<dbReference type="AlphaFoldDB" id="A0A2R6P237"/>
<name>A0A2R6P237_9APHY</name>
<gene>
    <name evidence="2" type="ORF">PHLCEN_2v5547</name>
</gene>